<dbReference type="GO" id="GO:0016192">
    <property type="term" value="P:vesicle-mediated transport"/>
    <property type="evidence" value="ECO:0007669"/>
    <property type="project" value="InterPro"/>
</dbReference>
<evidence type="ECO:0000313" key="3">
    <source>
        <dbReference type="Proteomes" id="UP000192578"/>
    </source>
</evidence>
<comment type="caution">
    <text evidence="2">The sequence shown here is derived from an EMBL/GenBank/DDBJ whole genome shotgun (WGS) entry which is preliminary data.</text>
</comment>
<dbReference type="Pfam" id="PF19037">
    <property type="entry name" value="Fuz_longin_2"/>
    <property type="match status" value="1"/>
</dbReference>
<dbReference type="InterPro" id="IPR026069">
    <property type="entry name" value="Fuzzy"/>
</dbReference>
<dbReference type="Proteomes" id="UP000192578">
    <property type="component" value="Unassembled WGS sequence"/>
</dbReference>
<keyword evidence="3" id="KW-1185">Reference proteome</keyword>
<accession>A0A9X6NIF0</accession>
<dbReference type="OrthoDB" id="74835at2759"/>
<dbReference type="PANTHER" id="PTHR13559:SF1">
    <property type="entry name" value="PROTEIN FUZZY HOMOLOG"/>
    <property type="match status" value="1"/>
</dbReference>
<dbReference type="EMBL" id="MTYJ01000346">
    <property type="protein sequence ID" value="OWA53789.1"/>
    <property type="molecule type" value="Genomic_DNA"/>
</dbReference>
<organism evidence="2 3">
    <name type="scientific">Hypsibius exemplaris</name>
    <name type="common">Freshwater tardigrade</name>
    <dbReference type="NCBI Taxonomy" id="2072580"/>
    <lineage>
        <taxon>Eukaryota</taxon>
        <taxon>Metazoa</taxon>
        <taxon>Ecdysozoa</taxon>
        <taxon>Tardigrada</taxon>
        <taxon>Eutardigrada</taxon>
        <taxon>Parachela</taxon>
        <taxon>Hypsibioidea</taxon>
        <taxon>Hypsibiidae</taxon>
        <taxon>Hypsibius</taxon>
    </lineage>
</organism>
<name>A0A9X6NIF0_HYPEX</name>
<reference evidence="3" key="1">
    <citation type="submission" date="2017-01" db="EMBL/GenBank/DDBJ databases">
        <title>Comparative genomics of anhydrobiosis in the tardigrade Hypsibius dujardini.</title>
        <authorList>
            <person name="Yoshida Y."/>
            <person name="Koutsovoulos G."/>
            <person name="Laetsch D."/>
            <person name="Stevens L."/>
            <person name="Kumar S."/>
            <person name="Horikawa D."/>
            <person name="Ishino K."/>
            <person name="Komine S."/>
            <person name="Tomita M."/>
            <person name="Blaxter M."/>
            <person name="Arakawa K."/>
        </authorList>
    </citation>
    <scope>NUCLEOTIDE SEQUENCE [LARGE SCALE GENOMIC DNA]</scope>
    <source>
        <strain evidence="3">Z151</strain>
    </source>
</reference>
<gene>
    <name evidence="2" type="ORF">BV898_18210</name>
</gene>
<dbReference type="AlphaFoldDB" id="A0A9X6NIF0"/>
<protein>
    <recommendedName>
        <fullName evidence="1">FUZ/MON1/HPS1 second Longin domain-containing protein</fullName>
    </recommendedName>
</protein>
<evidence type="ECO:0000313" key="2">
    <source>
        <dbReference type="EMBL" id="OWA53789.1"/>
    </source>
</evidence>
<evidence type="ECO:0000259" key="1">
    <source>
        <dbReference type="Pfam" id="PF19037"/>
    </source>
</evidence>
<dbReference type="GO" id="GO:1905515">
    <property type="term" value="P:non-motile cilium assembly"/>
    <property type="evidence" value="ECO:0007669"/>
    <property type="project" value="TreeGrafter"/>
</dbReference>
<dbReference type="PANTHER" id="PTHR13559">
    <property type="entry name" value="INTRACELLULAR TRAFFIC PROTEIN-RELATED"/>
    <property type="match status" value="1"/>
</dbReference>
<feature type="domain" description="FUZ/MON1/HPS1 second Longin" evidence="1">
    <location>
        <begin position="174"/>
        <end position="267"/>
    </location>
</feature>
<dbReference type="InterPro" id="IPR043971">
    <property type="entry name" value="FUZ/MON1/HPS1_longin_2"/>
</dbReference>
<sequence>MSACLSCFAKSDGILLHRLFYGSLTADTFPLPLLSSLNSNYDYLTGLHAELISLSSDEFLITWREFHDRLRFILILKRNAKIHRIPADLQRLLAFLGLALTATAGRQTVVDCQDVGLLKKYVMDAAAVFDLIIKSFLDDDVCVLFNYSPLVAHPANTAKLTGILDFFSSSMGVSHSSILVQDRIAAMSSAVDDLTEAELALLWFCVRSANSTETADGRSADARSADARSAASEMLVFLPQLSPDLAYRLFTLKYSAGITVAFLAGRDFELSIGMQVKIDSFWRTEVEALQRLTQLPPKWMAPSLEQELAPELYGLVVRTGRRGRLFLSPCSTASSRERAELRRVQLMAFVRIFSQFNGNREGDSDGTWSDLLRPVHSDGNWSDLVRPVHSDWPRTIGPPVKELYRLSDGYKCYWLHRGDAQIWALFDAATARSRLRVICEATLTLFLPDGKNA</sequence>
<proteinExistence type="predicted"/>